<reference evidence="3" key="1">
    <citation type="submission" date="2021-03" db="EMBL/GenBank/DDBJ databases">
        <title>Comparative genomics and phylogenomic investigation of the class Geoglossomycetes provide insights into ecological specialization and systematics.</title>
        <authorList>
            <person name="Melie T."/>
            <person name="Pirro S."/>
            <person name="Miller A.N."/>
            <person name="Quandt A."/>
        </authorList>
    </citation>
    <scope>NUCLEOTIDE SEQUENCE</scope>
    <source>
        <strain evidence="3">CAQ_001_2017</strain>
    </source>
</reference>
<feature type="compositionally biased region" description="Acidic residues" evidence="1">
    <location>
        <begin position="97"/>
        <end position="130"/>
    </location>
</feature>
<feature type="compositionally biased region" description="Basic residues" evidence="1">
    <location>
        <begin position="438"/>
        <end position="459"/>
    </location>
</feature>
<name>A0A9P8II24_9PEZI</name>
<accession>A0A9P8II24</accession>
<dbReference type="Pfam" id="PF06991">
    <property type="entry name" value="MFAP1"/>
    <property type="match status" value="1"/>
</dbReference>
<feature type="compositionally biased region" description="Acidic residues" evidence="1">
    <location>
        <begin position="196"/>
        <end position="214"/>
    </location>
</feature>
<dbReference type="InterPro" id="IPR009730">
    <property type="entry name" value="MFAP1_C"/>
</dbReference>
<feature type="compositionally biased region" description="Basic and acidic residues" evidence="1">
    <location>
        <begin position="68"/>
        <end position="86"/>
    </location>
</feature>
<dbReference type="AlphaFoldDB" id="A0A9P8II24"/>
<organism evidence="3 4">
    <name type="scientific">Trichoglossum hirsutum</name>
    <dbReference type="NCBI Taxonomy" id="265104"/>
    <lineage>
        <taxon>Eukaryota</taxon>
        <taxon>Fungi</taxon>
        <taxon>Dikarya</taxon>
        <taxon>Ascomycota</taxon>
        <taxon>Pezizomycotina</taxon>
        <taxon>Geoglossomycetes</taxon>
        <taxon>Geoglossales</taxon>
        <taxon>Geoglossaceae</taxon>
        <taxon>Trichoglossum</taxon>
    </lineage>
</organism>
<evidence type="ECO:0000313" key="3">
    <source>
        <dbReference type="EMBL" id="KAH0551796.1"/>
    </source>
</evidence>
<evidence type="ECO:0000256" key="1">
    <source>
        <dbReference type="SAM" id="MobiDB-lite"/>
    </source>
</evidence>
<feature type="region of interest" description="Disordered" evidence="1">
    <location>
        <begin position="330"/>
        <end position="459"/>
    </location>
</feature>
<feature type="non-terminal residue" evidence="3">
    <location>
        <position position="459"/>
    </location>
</feature>
<gene>
    <name evidence="3" type="ORF">GP486_006984</name>
</gene>
<feature type="compositionally biased region" description="Basic and acidic residues" evidence="1">
    <location>
        <begin position="339"/>
        <end position="368"/>
    </location>
</feature>
<proteinExistence type="predicted"/>
<dbReference type="Proteomes" id="UP000750711">
    <property type="component" value="Unassembled WGS sequence"/>
</dbReference>
<feature type="compositionally biased region" description="Basic and acidic residues" evidence="1">
    <location>
        <begin position="375"/>
        <end position="391"/>
    </location>
</feature>
<dbReference type="PANTHER" id="PTHR15327">
    <property type="entry name" value="MICROFIBRIL-ASSOCIATED PROTEIN"/>
    <property type="match status" value="1"/>
</dbReference>
<feature type="compositionally biased region" description="Acidic residues" evidence="1">
    <location>
        <begin position="27"/>
        <end position="42"/>
    </location>
</feature>
<dbReference type="InterPro" id="IPR033194">
    <property type="entry name" value="MFAP1"/>
</dbReference>
<dbReference type="EMBL" id="JAGHQM010001767">
    <property type="protein sequence ID" value="KAH0551796.1"/>
    <property type="molecule type" value="Genomic_DNA"/>
</dbReference>
<protein>
    <recommendedName>
        <fullName evidence="2">Micro-fibrillar-associated protein 1 C-terminal domain-containing protein</fullName>
    </recommendedName>
</protein>
<evidence type="ECO:0000259" key="2">
    <source>
        <dbReference type="Pfam" id="PF06991"/>
    </source>
</evidence>
<feature type="region of interest" description="Disordered" evidence="1">
    <location>
        <begin position="237"/>
        <end position="272"/>
    </location>
</feature>
<feature type="compositionally biased region" description="Basic and acidic residues" evidence="1">
    <location>
        <begin position="263"/>
        <end position="272"/>
    </location>
</feature>
<sequence>MPPKRMTANPVRPARYRPGKPIAAEPESSEYEDSDEEAEDAGQEPAAPPPPKASSFPSDSTRIASNLKKVDLSERREHAAAREAARLEAQALRQAQEEEGFVTEESEDEESEGEEESGSEAEEETSDEEEQPKKVLLRPTFIKKEKRAAIAAKAREPEEEKRVEEEGRRKADADEIVEEQLRRDAAARAAGKKFWDDDEGEDADAVDDTDGLDPETERALWKLRELKRVKREREIIEQAEKEREEVERRRNLSKEEREEEDREFLARQREEKESKGKMGYLQKYYHKGAFFQDDQREMGLDKRDIMGSRYQDDVTNRELLPQYMQVRDMTRLGKKGRTKYKDLKAEDTGRWGAFDDRAQRRGGEDRKAPAAPTPLDERFTPSHERERRAERTGANASEVADRKRPVEGAPAGPRAMRDRTDSYRPGGGPEREDDDARHGRRRREYSPRRRSRSRSRSRS</sequence>
<comment type="caution">
    <text evidence="3">The sequence shown here is derived from an EMBL/GenBank/DDBJ whole genome shotgun (WGS) entry which is preliminary data.</text>
</comment>
<evidence type="ECO:0000313" key="4">
    <source>
        <dbReference type="Proteomes" id="UP000750711"/>
    </source>
</evidence>
<feature type="domain" description="Micro-fibrillar-associated protein 1 C-terminal" evidence="2">
    <location>
        <begin position="126"/>
        <end position="348"/>
    </location>
</feature>
<feature type="compositionally biased region" description="Basic and acidic residues" evidence="1">
    <location>
        <begin position="153"/>
        <end position="186"/>
    </location>
</feature>
<feature type="region of interest" description="Disordered" evidence="1">
    <location>
        <begin position="1"/>
        <end position="215"/>
    </location>
</feature>
<feature type="compositionally biased region" description="Basic and acidic residues" evidence="1">
    <location>
        <begin position="237"/>
        <end position="256"/>
    </location>
</feature>
<keyword evidence="4" id="KW-1185">Reference proteome</keyword>